<protein>
    <recommendedName>
        <fullName evidence="1">Glucan-binding protein C/Surface antigen I/II V-domain domain-containing protein</fullName>
    </recommendedName>
</protein>
<dbReference type="SUPFAM" id="SSF74914">
    <property type="entry name" value="V-region of surface antigen I/II (SA I/II, PAC)"/>
    <property type="match status" value="1"/>
</dbReference>
<dbReference type="EMBL" id="JACIUZ010000013">
    <property type="protein sequence ID" value="MBB1062384.1"/>
    <property type="molecule type" value="Genomic_DNA"/>
</dbReference>
<dbReference type="InterPro" id="IPR036234">
    <property type="entry name" value="SA_I/II_PAC_V_sf"/>
</dbReference>
<dbReference type="Proteomes" id="UP000544052">
    <property type="component" value="Unassembled WGS sequence"/>
</dbReference>
<proteinExistence type="predicted"/>
<dbReference type="Proteomes" id="UP000518255">
    <property type="component" value="Unassembled WGS sequence"/>
</dbReference>
<accession>A0A7W3TY35</accession>
<dbReference type="RefSeq" id="WP_182580144.1">
    <property type="nucleotide sequence ID" value="NZ_JACIUY010000031.1"/>
</dbReference>
<reference evidence="4 5" key="1">
    <citation type="submission" date="2020-07" db="EMBL/GenBank/DDBJ databases">
        <title>Description of Limosilactobacillus balticus sp. nov., Limosilactobacillus agrestis sp. nov., Limosilactobacillus albertensis sp. nov., Limosilactobacillus rudii sp. nov., Limosilactobacillus fastidiosus sp. nov., five novel Limosilactobacillus species isolated from the vertebrate gastrointestinal tract, and proposal of 6 subspecies of Limosilactobacillus reuteri adapted to the gastrointestinal tract of specific vertebrate hosts.</title>
        <authorList>
            <person name="Li F."/>
            <person name="Cheng C."/>
            <person name="Zheng J."/>
            <person name="Quevedo R.M."/>
            <person name="Li J."/>
            <person name="Roos S."/>
            <person name="Gaenzle M.G."/>
            <person name="Walter J."/>
        </authorList>
    </citation>
    <scope>NUCLEOTIDE SEQUENCE [LARGE SCALE GENOMIC DNA]</scope>
    <source>
        <strain evidence="3 4">WF-MA3-C</strain>
        <strain evidence="2 5">WF-MO7-1</strain>
    </source>
</reference>
<evidence type="ECO:0000313" key="3">
    <source>
        <dbReference type="EMBL" id="MBB1085362.1"/>
    </source>
</evidence>
<organism evidence="3 4">
    <name type="scientific">Limosilactobacillus fastidiosus</name>
    <dbReference type="NCBI Taxonomy" id="2759855"/>
    <lineage>
        <taxon>Bacteria</taxon>
        <taxon>Bacillati</taxon>
        <taxon>Bacillota</taxon>
        <taxon>Bacilli</taxon>
        <taxon>Lactobacillales</taxon>
        <taxon>Lactobacillaceae</taxon>
        <taxon>Limosilactobacillus</taxon>
    </lineage>
</organism>
<gene>
    <name evidence="3" type="ORF">H5R63_00835</name>
    <name evidence="2" type="ORF">H5R64_00970</name>
</gene>
<evidence type="ECO:0000313" key="2">
    <source>
        <dbReference type="EMBL" id="MBB1062384.1"/>
    </source>
</evidence>
<comment type="caution">
    <text evidence="3">The sequence shown here is derived from an EMBL/GenBank/DDBJ whole genome shotgun (WGS) entry which is preliminary data.</text>
</comment>
<dbReference type="Gene3D" id="2.60.530.10">
    <property type="entry name" value="Major cell-surface adhesin PAc"/>
    <property type="match status" value="1"/>
</dbReference>
<evidence type="ECO:0000259" key="1">
    <source>
        <dbReference type="Pfam" id="PF08363"/>
    </source>
</evidence>
<dbReference type="EMBL" id="JACIUY010000031">
    <property type="protein sequence ID" value="MBB1085362.1"/>
    <property type="molecule type" value="Genomic_DNA"/>
</dbReference>
<evidence type="ECO:0000313" key="5">
    <source>
        <dbReference type="Proteomes" id="UP000544052"/>
    </source>
</evidence>
<dbReference type="Pfam" id="PF08363">
    <property type="entry name" value="GbpC"/>
    <property type="match status" value="1"/>
</dbReference>
<feature type="domain" description="Glucan-binding protein C/Surface antigen I/II V-domain" evidence="1">
    <location>
        <begin position="34"/>
        <end position="221"/>
    </location>
</feature>
<keyword evidence="5" id="KW-1185">Reference proteome</keyword>
<name>A0A7W3TY35_9LACO</name>
<dbReference type="InterPro" id="IPR013574">
    <property type="entry name" value="Glucan-bd_C/Surface_Ag-I/II_V"/>
</dbReference>
<dbReference type="AlphaFoldDB" id="A0A7W3TY35"/>
<evidence type="ECO:0000313" key="4">
    <source>
        <dbReference type="Proteomes" id="UP000518255"/>
    </source>
</evidence>
<sequence length="272" mass="30033">MNGKAGRTDNKKTQNTDSTSYEYLITPGATGTVLVATYSNLQHSFYTDANGDKHNISKIVRTFSDLTKQNWVPSWNWEKAPENGANPYLWIYDDPTDGFWYYFASGVTVTDQYFDENGNPINLADDAWLAVTSLNNQSDPQHIANNADVEQVTPVSGGQSYALLGSSVTNHNGTLYADKNNSSEPKGSHNNSDWWDYKGPNEYYGAGLIKLSGNTTSLRFSTHYDPSFTGATSHDVWATTTTILPATPGPEKPKVPKTSNAHFHYDVALICH</sequence>